<keyword evidence="1" id="KW-1133">Transmembrane helix</keyword>
<dbReference type="EMBL" id="MFJL01000011">
    <property type="protein sequence ID" value="OGG16565.1"/>
    <property type="molecule type" value="Genomic_DNA"/>
</dbReference>
<name>A0A1F5ZW78_9BACT</name>
<gene>
    <name evidence="2" type="ORF">A3D77_06150</name>
</gene>
<protein>
    <submittedName>
        <fullName evidence="2">Uncharacterized protein</fullName>
    </submittedName>
</protein>
<organism evidence="2 3">
    <name type="scientific">Candidatus Gottesmanbacteria bacterium RIFCSPHIGHO2_02_FULL_39_11</name>
    <dbReference type="NCBI Taxonomy" id="1798382"/>
    <lineage>
        <taxon>Bacteria</taxon>
        <taxon>Candidatus Gottesmaniibacteriota</taxon>
    </lineage>
</organism>
<evidence type="ECO:0000313" key="3">
    <source>
        <dbReference type="Proteomes" id="UP000176923"/>
    </source>
</evidence>
<dbReference type="Proteomes" id="UP000176923">
    <property type="component" value="Unassembled WGS sequence"/>
</dbReference>
<dbReference type="AlphaFoldDB" id="A0A1F5ZW78"/>
<reference evidence="2 3" key="1">
    <citation type="journal article" date="2016" name="Nat. Commun.">
        <title>Thousands of microbial genomes shed light on interconnected biogeochemical processes in an aquifer system.</title>
        <authorList>
            <person name="Anantharaman K."/>
            <person name="Brown C.T."/>
            <person name="Hug L.A."/>
            <person name="Sharon I."/>
            <person name="Castelle C.J."/>
            <person name="Probst A.J."/>
            <person name="Thomas B.C."/>
            <person name="Singh A."/>
            <person name="Wilkins M.J."/>
            <person name="Karaoz U."/>
            <person name="Brodie E.L."/>
            <person name="Williams K.H."/>
            <person name="Hubbard S.S."/>
            <person name="Banfield J.F."/>
        </authorList>
    </citation>
    <scope>NUCLEOTIDE SEQUENCE [LARGE SCALE GENOMIC DNA]</scope>
</reference>
<accession>A0A1F5ZW78</accession>
<evidence type="ECO:0000313" key="2">
    <source>
        <dbReference type="EMBL" id="OGG16565.1"/>
    </source>
</evidence>
<keyword evidence="1" id="KW-0472">Membrane</keyword>
<evidence type="ECO:0000256" key="1">
    <source>
        <dbReference type="SAM" id="Phobius"/>
    </source>
</evidence>
<comment type="caution">
    <text evidence="2">The sequence shown here is derived from an EMBL/GenBank/DDBJ whole genome shotgun (WGS) entry which is preliminary data.</text>
</comment>
<dbReference type="STRING" id="1798382.A3D77_06150"/>
<feature type="transmembrane region" description="Helical" evidence="1">
    <location>
        <begin position="27"/>
        <end position="48"/>
    </location>
</feature>
<keyword evidence="1" id="KW-0812">Transmembrane</keyword>
<sequence length="223" mass="24878">MEAQNNTNQAQKSHVFSSRSFKRNNKILLWALSLIVILSVSGLGVYLLSRPKPDFTSNPVPNVINGSLSVTPAVSLKKINYSLPQDWKIIKDSSNTFEVGYNPGTQVAQTTSTGIRIQNTSPTNPNDETPITLSLKSYDGSSERSFLDREIGEKLSSFNIWPGYKEFEYQIHGKNCFFLTGVAISKNPLTWGTCILSPTQALLITTWDSDFESFLPTLKFYIP</sequence>
<proteinExistence type="predicted"/>